<feature type="compositionally biased region" description="Basic and acidic residues" evidence="1">
    <location>
        <begin position="53"/>
        <end position="68"/>
    </location>
</feature>
<feature type="compositionally biased region" description="Low complexity" evidence="1">
    <location>
        <begin position="75"/>
        <end position="90"/>
    </location>
</feature>
<evidence type="ECO:0000256" key="1">
    <source>
        <dbReference type="SAM" id="MobiDB-lite"/>
    </source>
</evidence>
<dbReference type="SUPFAM" id="SSF46689">
    <property type="entry name" value="Homeodomain-like"/>
    <property type="match status" value="1"/>
</dbReference>
<protein>
    <submittedName>
        <fullName evidence="2">Helix-turn-helix domain-containing protein</fullName>
    </submittedName>
</protein>
<dbReference type="Gene3D" id="1.10.10.10">
    <property type="entry name" value="Winged helix-like DNA-binding domain superfamily/Winged helix DNA-binding domain"/>
    <property type="match status" value="1"/>
</dbReference>
<accession>A0ABU3WJN9</accession>
<proteinExistence type="predicted"/>
<name>A0ABU3WJN9_9NOCA</name>
<dbReference type="EMBL" id="WBMO01000001">
    <property type="protein sequence ID" value="MDV2474195.1"/>
    <property type="molecule type" value="Genomic_DNA"/>
</dbReference>
<evidence type="ECO:0000313" key="2">
    <source>
        <dbReference type="EMBL" id="MDV2474195.1"/>
    </source>
</evidence>
<evidence type="ECO:0000313" key="3">
    <source>
        <dbReference type="Proteomes" id="UP001275440"/>
    </source>
</evidence>
<dbReference type="Pfam" id="PF13384">
    <property type="entry name" value="HTH_23"/>
    <property type="match status" value="1"/>
</dbReference>
<feature type="region of interest" description="Disordered" evidence="1">
    <location>
        <begin position="1"/>
        <end position="92"/>
    </location>
</feature>
<dbReference type="Proteomes" id="UP001275440">
    <property type="component" value="Unassembled WGS sequence"/>
</dbReference>
<reference evidence="2 3" key="1">
    <citation type="submission" date="2019-10" db="EMBL/GenBank/DDBJ databases">
        <title>Draft Genome Assembly of Rhodococcus zopfii DSM44189.</title>
        <authorList>
            <person name="Sutton J.M."/>
            <person name="Akob D.M."/>
            <person name="Bushman T.J."/>
        </authorList>
    </citation>
    <scope>NUCLEOTIDE SEQUENCE [LARGE SCALE GENOMIC DNA]</scope>
    <source>
        <strain evidence="2 3">DSM 44189</strain>
    </source>
</reference>
<organism evidence="2 3">
    <name type="scientific">Rhodococcus zopfii</name>
    <dbReference type="NCBI Taxonomy" id="43772"/>
    <lineage>
        <taxon>Bacteria</taxon>
        <taxon>Bacillati</taxon>
        <taxon>Actinomycetota</taxon>
        <taxon>Actinomycetes</taxon>
        <taxon>Mycobacteriales</taxon>
        <taxon>Nocardiaceae</taxon>
        <taxon>Rhodococcus</taxon>
    </lineage>
</organism>
<comment type="caution">
    <text evidence="2">The sequence shown here is derived from an EMBL/GenBank/DDBJ whole genome shotgun (WGS) entry which is preliminary data.</text>
</comment>
<gene>
    <name evidence="2" type="ORF">F8M49_00105</name>
</gene>
<keyword evidence="3" id="KW-1185">Reference proteome</keyword>
<sequence length="168" mass="18109">MGADRVADRRRHRCDPAARHPRRSAPDDPARATGRHRDCVAAASAGAEPTVASDDHDKTTRDRDERPRPVRRLRVAPAAPAQPVAEPADATAPVATQQTLALDVAPAVAAKRTARRSTKHNDTIRAEALQRVAAGETLRDVADRLGVSKDAVWRWTRDARMAATVAVG</sequence>
<dbReference type="InterPro" id="IPR036388">
    <property type="entry name" value="WH-like_DNA-bd_sf"/>
</dbReference>
<feature type="compositionally biased region" description="Basic and acidic residues" evidence="1">
    <location>
        <begin position="14"/>
        <end position="39"/>
    </location>
</feature>
<dbReference type="InterPro" id="IPR009057">
    <property type="entry name" value="Homeodomain-like_sf"/>
</dbReference>